<keyword evidence="1" id="KW-0472">Membrane</keyword>
<dbReference type="AlphaFoldDB" id="A0A811KCY7"/>
<dbReference type="EMBL" id="CAJFDH010000002">
    <property type="protein sequence ID" value="CAD5212746.1"/>
    <property type="molecule type" value="Genomic_DNA"/>
</dbReference>
<reference evidence="2" key="1">
    <citation type="submission" date="2020-09" db="EMBL/GenBank/DDBJ databases">
        <authorList>
            <person name="Kikuchi T."/>
        </authorList>
    </citation>
    <scope>NUCLEOTIDE SEQUENCE</scope>
    <source>
        <strain evidence="2">SH1</strain>
    </source>
</reference>
<keyword evidence="3" id="KW-1185">Reference proteome</keyword>
<feature type="transmembrane region" description="Helical" evidence="1">
    <location>
        <begin position="55"/>
        <end position="72"/>
    </location>
</feature>
<dbReference type="EMBL" id="CAJFCW020000002">
    <property type="protein sequence ID" value="CAG9097461.1"/>
    <property type="molecule type" value="Genomic_DNA"/>
</dbReference>
<evidence type="ECO:0000313" key="2">
    <source>
        <dbReference type="EMBL" id="CAD5212746.1"/>
    </source>
</evidence>
<dbReference type="Proteomes" id="UP000783686">
    <property type="component" value="Unassembled WGS sequence"/>
</dbReference>
<keyword evidence="1" id="KW-0812">Transmembrane</keyword>
<accession>A0A811KCY7</accession>
<dbReference type="Proteomes" id="UP000614601">
    <property type="component" value="Unassembled WGS sequence"/>
</dbReference>
<sequence>MTYNKLEETESIYSAESTIIKQDEPKKLPVLHRIKNLKLRKDGRVNKILNKDVKVKHLVLFCIALYLVPLVYKESGLALLVRHTVMSGYWFVEHQYHNIKNWLNEDEKIKPYYGGSNSRRYTNGNQRYYGPGGIPTRYVNRHGLNYD</sequence>
<protein>
    <submittedName>
        <fullName evidence="2">Uncharacterized protein</fullName>
    </submittedName>
</protein>
<proteinExistence type="predicted"/>
<evidence type="ECO:0000256" key="1">
    <source>
        <dbReference type="SAM" id="Phobius"/>
    </source>
</evidence>
<gene>
    <name evidence="2" type="ORF">BOKJ2_LOCUS4547</name>
</gene>
<evidence type="ECO:0000313" key="3">
    <source>
        <dbReference type="Proteomes" id="UP000614601"/>
    </source>
</evidence>
<keyword evidence="1" id="KW-1133">Transmembrane helix</keyword>
<organism evidence="2 3">
    <name type="scientific">Bursaphelenchus okinawaensis</name>
    <dbReference type="NCBI Taxonomy" id="465554"/>
    <lineage>
        <taxon>Eukaryota</taxon>
        <taxon>Metazoa</taxon>
        <taxon>Ecdysozoa</taxon>
        <taxon>Nematoda</taxon>
        <taxon>Chromadorea</taxon>
        <taxon>Rhabditida</taxon>
        <taxon>Tylenchina</taxon>
        <taxon>Tylenchomorpha</taxon>
        <taxon>Aphelenchoidea</taxon>
        <taxon>Aphelenchoididae</taxon>
        <taxon>Bursaphelenchus</taxon>
    </lineage>
</organism>
<comment type="caution">
    <text evidence="2">The sequence shown here is derived from an EMBL/GenBank/DDBJ whole genome shotgun (WGS) entry which is preliminary data.</text>
</comment>
<name>A0A811KCY7_9BILA</name>